<feature type="compositionally biased region" description="Basic and acidic residues" evidence="1">
    <location>
        <begin position="34"/>
        <end position="46"/>
    </location>
</feature>
<feature type="compositionally biased region" description="Basic and acidic residues" evidence="1">
    <location>
        <begin position="7"/>
        <end position="16"/>
    </location>
</feature>
<name>A0ABV9XMT7_9ACTN</name>
<evidence type="ECO:0000256" key="1">
    <source>
        <dbReference type="SAM" id="MobiDB-lite"/>
    </source>
</evidence>
<dbReference type="Proteomes" id="UP001595829">
    <property type="component" value="Unassembled WGS sequence"/>
</dbReference>
<comment type="caution">
    <text evidence="2">The sequence shown here is derived from an EMBL/GenBank/DDBJ whole genome shotgun (WGS) entry which is preliminary data.</text>
</comment>
<evidence type="ECO:0000313" key="3">
    <source>
        <dbReference type="Proteomes" id="UP001595829"/>
    </source>
</evidence>
<keyword evidence="3" id="KW-1185">Reference proteome</keyword>
<evidence type="ECO:0000313" key="2">
    <source>
        <dbReference type="EMBL" id="MFC5025655.1"/>
    </source>
</evidence>
<accession>A0ABV9XMT7</accession>
<protein>
    <submittedName>
        <fullName evidence="2">Uncharacterized protein</fullName>
    </submittedName>
</protein>
<feature type="region of interest" description="Disordered" evidence="1">
    <location>
        <begin position="1"/>
        <end position="76"/>
    </location>
</feature>
<sequence length="76" mass="8185">MTPPPTGRDHPADRRNSAPAGQRARTPGALLDDGVGHHDHKPEQRVRHPPRAALPMGRSAPPERLEPARQVSTGHG</sequence>
<dbReference type="EMBL" id="JBHSJD010000023">
    <property type="protein sequence ID" value="MFC5025655.1"/>
    <property type="molecule type" value="Genomic_DNA"/>
</dbReference>
<organism evidence="2 3">
    <name type="scientific">Streptomyces coeruleoprunus</name>
    <dbReference type="NCBI Taxonomy" id="285563"/>
    <lineage>
        <taxon>Bacteria</taxon>
        <taxon>Bacillati</taxon>
        <taxon>Actinomycetota</taxon>
        <taxon>Actinomycetes</taxon>
        <taxon>Kitasatosporales</taxon>
        <taxon>Streptomycetaceae</taxon>
        <taxon>Streptomyces</taxon>
    </lineage>
</organism>
<proteinExistence type="predicted"/>
<dbReference type="RefSeq" id="WP_345688196.1">
    <property type="nucleotide sequence ID" value="NZ_BAABIT010000001.1"/>
</dbReference>
<reference evidence="3" key="1">
    <citation type="journal article" date="2019" name="Int. J. Syst. Evol. Microbiol.">
        <title>The Global Catalogue of Microorganisms (GCM) 10K type strain sequencing project: providing services to taxonomists for standard genome sequencing and annotation.</title>
        <authorList>
            <consortium name="The Broad Institute Genomics Platform"/>
            <consortium name="The Broad Institute Genome Sequencing Center for Infectious Disease"/>
            <person name="Wu L."/>
            <person name="Ma J."/>
        </authorList>
    </citation>
    <scope>NUCLEOTIDE SEQUENCE [LARGE SCALE GENOMIC DNA]</scope>
    <source>
        <strain evidence="3">CGMCC 4.1648</strain>
    </source>
</reference>
<gene>
    <name evidence="2" type="ORF">ACFPM3_26360</name>
</gene>